<comment type="caution">
    <text evidence="2">The sequence shown here is derived from an EMBL/GenBank/DDBJ whole genome shotgun (WGS) entry which is preliminary data.</text>
</comment>
<dbReference type="InterPro" id="IPR036249">
    <property type="entry name" value="Thioredoxin-like_sf"/>
</dbReference>
<dbReference type="AlphaFoldDB" id="A0A2T5IZX1"/>
<keyword evidence="3" id="KW-1185">Reference proteome</keyword>
<dbReference type="OrthoDB" id="9809746at2"/>
<dbReference type="RefSeq" id="WP_107865563.1">
    <property type="nucleotide sequence ID" value="NZ_QAON01000006.1"/>
</dbReference>
<sequence>MRLTTGQLAPQFVHNDLYDVTLDSRSLRGKKILLSFYRYASCPFCNLRFHALTQKQSQWQARGLETVAIFQSPKDSILEYAGSEPSVIRILPDPERTLYQRYGVEGSWAGFVKGALQLGTFAQALKSGHLPGKVEGEMNMIPADFVIDEQGTIRLAYYGKDISDHVAIEDIERLL</sequence>
<evidence type="ECO:0000313" key="2">
    <source>
        <dbReference type="EMBL" id="PTQ89608.1"/>
    </source>
</evidence>
<accession>A0A2T5IZX1</accession>
<dbReference type="InterPro" id="IPR000866">
    <property type="entry name" value="AhpC/TSA"/>
</dbReference>
<dbReference type="Pfam" id="PF00578">
    <property type="entry name" value="AhpC-TSA"/>
    <property type="match status" value="1"/>
</dbReference>
<name>A0A2T5IZX1_9GAMM</name>
<organism evidence="2 3">
    <name type="scientific">Agitococcus lubricus</name>
    <dbReference type="NCBI Taxonomy" id="1077255"/>
    <lineage>
        <taxon>Bacteria</taxon>
        <taxon>Pseudomonadati</taxon>
        <taxon>Pseudomonadota</taxon>
        <taxon>Gammaproteobacteria</taxon>
        <taxon>Moraxellales</taxon>
        <taxon>Moraxellaceae</taxon>
        <taxon>Agitococcus</taxon>
    </lineage>
</organism>
<proteinExistence type="predicted"/>
<dbReference type="PROSITE" id="PS51352">
    <property type="entry name" value="THIOREDOXIN_2"/>
    <property type="match status" value="1"/>
</dbReference>
<dbReference type="GO" id="GO:0016491">
    <property type="term" value="F:oxidoreductase activity"/>
    <property type="evidence" value="ECO:0007669"/>
    <property type="project" value="InterPro"/>
</dbReference>
<dbReference type="GO" id="GO:0016209">
    <property type="term" value="F:antioxidant activity"/>
    <property type="evidence" value="ECO:0007669"/>
    <property type="project" value="InterPro"/>
</dbReference>
<evidence type="ECO:0000259" key="1">
    <source>
        <dbReference type="PROSITE" id="PS51352"/>
    </source>
</evidence>
<protein>
    <submittedName>
        <fullName evidence="2">Peroxiredoxin</fullName>
    </submittedName>
</protein>
<dbReference type="SUPFAM" id="SSF52833">
    <property type="entry name" value="Thioredoxin-like"/>
    <property type="match status" value="1"/>
</dbReference>
<reference evidence="2 3" key="1">
    <citation type="submission" date="2018-04" db="EMBL/GenBank/DDBJ databases">
        <title>Genomic Encyclopedia of Archaeal and Bacterial Type Strains, Phase II (KMG-II): from individual species to whole genera.</title>
        <authorList>
            <person name="Goeker M."/>
        </authorList>
    </citation>
    <scope>NUCLEOTIDE SEQUENCE [LARGE SCALE GENOMIC DNA]</scope>
    <source>
        <strain evidence="2 3">DSM 5822</strain>
    </source>
</reference>
<dbReference type="Proteomes" id="UP000244223">
    <property type="component" value="Unassembled WGS sequence"/>
</dbReference>
<dbReference type="InterPro" id="IPR013766">
    <property type="entry name" value="Thioredoxin_domain"/>
</dbReference>
<dbReference type="Gene3D" id="3.40.30.10">
    <property type="entry name" value="Glutaredoxin"/>
    <property type="match status" value="1"/>
</dbReference>
<dbReference type="EMBL" id="QAON01000006">
    <property type="protein sequence ID" value="PTQ89608.1"/>
    <property type="molecule type" value="Genomic_DNA"/>
</dbReference>
<gene>
    <name evidence="2" type="ORF">C8N29_106139</name>
</gene>
<feature type="domain" description="Thioredoxin" evidence="1">
    <location>
        <begin position="3"/>
        <end position="175"/>
    </location>
</feature>
<evidence type="ECO:0000313" key="3">
    <source>
        <dbReference type="Proteomes" id="UP000244223"/>
    </source>
</evidence>